<feature type="non-terminal residue" evidence="2">
    <location>
        <position position="50"/>
    </location>
</feature>
<name>A0A6J4L9Q5_9BACT</name>
<dbReference type="EMBL" id="CADCTW010000106">
    <property type="protein sequence ID" value="CAA9326627.1"/>
    <property type="molecule type" value="Genomic_DNA"/>
</dbReference>
<accession>A0A6J4L9Q5</accession>
<proteinExistence type="predicted"/>
<reference evidence="2" key="1">
    <citation type="submission" date="2020-02" db="EMBL/GenBank/DDBJ databases">
        <authorList>
            <person name="Meier V. D."/>
        </authorList>
    </citation>
    <scope>NUCLEOTIDE SEQUENCE</scope>
    <source>
        <strain evidence="2">AVDCRST_MAG68</strain>
    </source>
</reference>
<evidence type="ECO:0000313" key="2">
    <source>
        <dbReference type="EMBL" id="CAA9326627.1"/>
    </source>
</evidence>
<protein>
    <submittedName>
        <fullName evidence="2">Uncharacterized protein</fullName>
    </submittedName>
</protein>
<feature type="non-terminal residue" evidence="2">
    <location>
        <position position="1"/>
    </location>
</feature>
<organism evidence="2">
    <name type="scientific">uncultured Gemmatimonadota bacterium</name>
    <dbReference type="NCBI Taxonomy" id="203437"/>
    <lineage>
        <taxon>Bacteria</taxon>
        <taxon>Pseudomonadati</taxon>
        <taxon>Gemmatimonadota</taxon>
        <taxon>environmental samples</taxon>
    </lineage>
</organism>
<sequence>AIPLSDPPLGARALAPVQGALPRRAYAGRRPHRAPPPRRRAAPCDPRARV</sequence>
<feature type="compositionally biased region" description="Basic residues" evidence="1">
    <location>
        <begin position="26"/>
        <end position="41"/>
    </location>
</feature>
<evidence type="ECO:0000256" key="1">
    <source>
        <dbReference type="SAM" id="MobiDB-lite"/>
    </source>
</evidence>
<feature type="region of interest" description="Disordered" evidence="1">
    <location>
        <begin position="1"/>
        <end position="50"/>
    </location>
</feature>
<dbReference type="AlphaFoldDB" id="A0A6J4L9Q5"/>
<gene>
    <name evidence="2" type="ORF">AVDCRST_MAG68-2291</name>
</gene>